<feature type="chain" id="PRO_5020429700" evidence="1">
    <location>
        <begin position="22"/>
        <end position="208"/>
    </location>
</feature>
<dbReference type="EMBL" id="SGSQ01000001">
    <property type="protein sequence ID" value="RZG49262.1"/>
    <property type="molecule type" value="Genomic_DNA"/>
</dbReference>
<name>A0A4Q7AK93_9GAMM</name>
<protein>
    <submittedName>
        <fullName evidence="2">Uncharacterized protein</fullName>
    </submittedName>
</protein>
<feature type="signal peptide" evidence="1">
    <location>
        <begin position="1"/>
        <end position="21"/>
    </location>
</feature>
<proteinExistence type="predicted"/>
<sequence length="208" mass="23311">MKILSFILTTLCLTTTSFTFAQRSIDYTTSVKVNGVELINAIPSTQVEKLIGQPSKKINKQFSECTGNYEYSTSTSTGKNLKFEIYREDNPQVKSENFYKTKNNFQQLGTTKGMVWLSWANAQTMTDTILINSKVINKQYTPNQFKKDFPNSAKTGTNSVSVLMLDTSEVKQFLKNPADFEVGYTASVHFAFKNGKLNTLAINQAIAC</sequence>
<reference evidence="2 3" key="1">
    <citation type="submission" date="2019-02" db="EMBL/GenBank/DDBJ databases">
        <title>The Batch Genome Submission of Acinetobacter spp. strains.</title>
        <authorList>
            <person name="Qin J."/>
            <person name="Hu Y."/>
            <person name="Ye H."/>
            <person name="Wei L."/>
            <person name="Feng Y."/>
            <person name="Zong Z."/>
        </authorList>
    </citation>
    <scope>NUCLEOTIDE SEQUENCE [LARGE SCALE GENOMIC DNA]</scope>
    <source>
        <strain evidence="2 3">WCHAW060049</strain>
    </source>
</reference>
<evidence type="ECO:0000313" key="2">
    <source>
        <dbReference type="EMBL" id="RZG49262.1"/>
    </source>
</evidence>
<dbReference type="RefSeq" id="WP_130130834.1">
    <property type="nucleotide sequence ID" value="NZ_SGSQ01000001.1"/>
</dbReference>
<evidence type="ECO:0000256" key="1">
    <source>
        <dbReference type="SAM" id="SignalP"/>
    </source>
</evidence>
<keyword evidence="1" id="KW-0732">Signal</keyword>
<evidence type="ECO:0000313" key="3">
    <source>
        <dbReference type="Proteomes" id="UP000293863"/>
    </source>
</evidence>
<accession>A0A4Q7AK93</accession>
<comment type="caution">
    <text evidence="2">The sequence shown here is derived from an EMBL/GenBank/DDBJ whole genome shotgun (WGS) entry which is preliminary data.</text>
</comment>
<gene>
    <name evidence="2" type="ORF">EXU28_00205</name>
</gene>
<dbReference type="Proteomes" id="UP000293863">
    <property type="component" value="Unassembled WGS sequence"/>
</dbReference>
<dbReference type="AlphaFoldDB" id="A0A4Q7AK93"/>
<keyword evidence="3" id="KW-1185">Reference proteome</keyword>
<organism evidence="2 3">
    <name type="scientific">Acinetobacter wuhouensis</name>
    <dbReference type="NCBI Taxonomy" id="1879050"/>
    <lineage>
        <taxon>Bacteria</taxon>
        <taxon>Pseudomonadati</taxon>
        <taxon>Pseudomonadota</taxon>
        <taxon>Gammaproteobacteria</taxon>
        <taxon>Moraxellales</taxon>
        <taxon>Moraxellaceae</taxon>
        <taxon>Acinetobacter</taxon>
    </lineage>
</organism>